<dbReference type="PRINTS" id="PR00837">
    <property type="entry name" value="V5TPXLIKE"/>
</dbReference>
<name>A0A5K3EP87_MESCO</name>
<dbReference type="Gene3D" id="3.40.33.10">
    <property type="entry name" value="CAP"/>
    <property type="match status" value="1"/>
</dbReference>
<dbReference type="PANTHER" id="PTHR10334">
    <property type="entry name" value="CYSTEINE-RICH SECRETORY PROTEIN-RELATED"/>
    <property type="match status" value="1"/>
</dbReference>
<dbReference type="WBParaSite" id="MCU_002080-RA">
    <property type="protein sequence ID" value="MCU_002080-RA"/>
    <property type="gene ID" value="MCU_002080"/>
</dbReference>
<organism evidence="2">
    <name type="scientific">Mesocestoides corti</name>
    <name type="common">Flatworm</name>
    <dbReference type="NCBI Taxonomy" id="53468"/>
    <lineage>
        <taxon>Eukaryota</taxon>
        <taxon>Metazoa</taxon>
        <taxon>Spiralia</taxon>
        <taxon>Lophotrochozoa</taxon>
        <taxon>Platyhelminthes</taxon>
        <taxon>Cestoda</taxon>
        <taxon>Eucestoda</taxon>
        <taxon>Cyclophyllidea</taxon>
        <taxon>Mesocestoididae</taxon>
        <taxon>Mesocestoides</taxon>
    </lineage>
</organism>
<dbReference type="InterPro" id="IPR001283">
    <property type="entry name" value="CRISP-related"/>
</dbReference>
<accession>A0A5K3EP87</accession>
<dbReference type="SUPFAM" id="SSF55797">
    <property type="entry name" value="PR-1-like"/>
    <property type="match status" value="1"/>
</dbReference>
<proteinExistence type="predicted"/>
<dbReference type="PROSITE" id="PS01010">
    <property type="entry name" value="CRISP_2"/>
    <property type="match status" value="1"/>
</dbReference>
<feature type="domain" description="SCP" evidence="1">
    <location>
        <begin position="1"/>
        <end position="123"/>
    </location>
</feature>
<reference evidence="2" key="1">
    <citation type="submission" date="2019-11" db="UniProtKB">
        <authorList>
            <consortium name="WormBaseParasite"/>
        </authorList>
    </citation>
    <scope>IDENTIFICATION</scope>
</reference>
<dbReference type="InterPro" id="IPR035940">
    <property type="entry name" value="CAP_sf"/>
</dbReference>
<evidence type="ECO:0000313" key="2">
    <source>
        <dbReference type="WBParaSite" id="MCU_002080-RA"/>
    </source>
</evidence>
<sequence length="184" mass="20826">MQLLRYSLDMEKLAEDWVADCLLRNSSADDRTQFQSTGISYALGYGYELMARDITTRFANEWIDYDYSTNTCTEACGNYTQMVWANSTEVGCAIQRCDEIRPDWPKPTYLVACQYKPAGNIPGEMPYEEGESCSKCPEGNECRSNQCASKLPLASEVQKPTSTSTKPYDFKQLLLPIFPIPFLV</sequence>
<dbReference type="AlphaFoldDB" id="A0A5K3EP87"/>
<dbReference type="GO" id="GO:0005576">
    <property type="term" value="C:extracellular region"/>
    <property type="evidence" value="ECO:0007669"/>
    <property type="project" value="InterPro"/>
</dbReference>
<dbReference type="SMART" id="SM00198">
    <property type="entry name" value="SCP"/>
    <property type="match status" value="1"/>
</dbReference>
<protein>
    <submittedName>
        <fullName evidence="2">SCP domain-containing protein</fullName>
    </submittedName>
</protein>
<dbReference type="Pfam" id="PF00188">
    <property type="entry name" value="CAP"/>
    <property type="match status" value="1"/>
</dbReference>
<dbReference type="InterPro" id="IPR018244">
    <property type="entry name" value="Allrgn_V5/Tpx1_CS"/>
</dbReference>
<dbReference type="InterPro" id="IPR014044">
    <property type="entry name" value="CAP_dom"/>
</dbReference>
<evidence type="ECO:0000259" key="1">
    <source>
        <dbReference type="SMART" id="SM00198"/>
    </source>
</evidence>